<dbReference type="InterPro" id="IPR001296">
    <property type="entry name" value="Glyco_trans_1"/>
</dbReference>
<evidence type="ECO:0000259" key="1">
    <source>
        <dbReference type="Pfam" id="PF00534"/>
    </source>
</evidence>
<dbReference type="RefSeq" id="WP_090883081.1">
    <property type="nucleotide sequence ID" value="NZ_FOGG01000007.1"/>
</dbReference>
<dbReference type="CDD" id="cd03802">
    <property type="entry name" value="GT4_AviGT4-like"/>
    <property type="match status" value="1"/>
</dbReference>
<keyword evidence="3" id="KW-0808">Transferase</keyword>
<protein>
    <submittedName>
        <fullName evidence="3">Glycosyltransferase involved in cell wall bisynthesis</fullName>
    </submittedName>
</protein>
<dbReference type="Proteomes" id="UP000199572">
    <property type="component" value="Unassembled WGS sequence"/>
</dbReference>
<name>A0A1H9N6H0_9SPHI</name>
<dbReference type="AlphaFoldDB" id="A0A1H9N6H0"/>
<dbReference type="EMBL" id="FOGG01000007">
    <property type="protein sequence ID" value="SER31498.1"/>
    <property type="molecule type" value="Genomic_DNA"/>
</dbReference>
<organism evidence="3 4">
    <name type="scientific">Pedobacter rhizosphaerae</name>
    <dbReference type="NCBI Taxonomy" id="390241"/>
    <lineage>
        <taxon>Bacteria</taxon>
        <taxon>Pseudomonadati</taxon>
        <taxon>Bacteroidota</taxon>
        <taxon>Sphingobacteriia</taxon>
        <taxon>Sphingobacteriales</taxon>
        <taxon>Sphingobacteriaceae</taxon>
        <taxon>Pedobacter</taxon>
    </lineage>
</organism>
<evidence type="ECO:0000259" key="2">
    <source>
        <dbReference type="Pfam" id="PF13439"/>
    </source>
</evidence>
<dbReference type="PANTHER" id="PTHR45947:SF3">
    <property type="entry name" value="SULFOQUINOVOSYL TRANSFERASE SQD2"/>
    <property type="match status" value="1"/>
</dbReference>
<accession>A0A1H9N6H0</accession>
<evidence type="ECO:0000313" key="4">
    <source>
        <dbReference type="Proteomes" id="UP000199572"/>
    </source>
</evidence>
<dbReference type="GO" id="GO:0016757">
    <property type="term" value="F:glycosyltransferase activity"/>
    <property type="evidence" value="ECO:0007669"/>
    <property type="project" value="InterPro"/>
</dbReference>
<dbReference type="OrthoDB" id="9801573at2"/>
<dbReference type="SUPFAM" id="SSF53756">
    <property type="entry name" value="UDP-Glycosyltransferase/glycogen phosphorylase"/>
    <property type="match status" value="1"/>
</dbReference>
<dbReference type="Pfam" id="PF13439">
    <property type="entry name" value="Glyco_transf_4"/>
    <property type="match status" value="1"/>
</dbReference>
<dbReference type="InterPro" id="IPR050194">
    <property type="entry name" value="Glycosyltransferase_grp1"/>
</dbReference>
<gene>
    <name evidence="3" type="ORF">SAMN04488023_10769</name>
</gene>
<evidence type="ECO:0000313" key="3">
    <source>
        <dbReference type="EMBL" id="SER31498.1"/>
    </source>
</evidence>
<dbReference type="Pfam" id="PF00534">
    <property type="entry name" value="Glycos_transf_1"/>
    <property type="match status" value="1"/>
</dbReference>
<feature type="domain" description="Glycosyltransferase subfamily 4-like N-terminal" evidence="2">
    <location>
        <begin position="22"/>
        <end position="100"/>
    </location>
</feature>
<proteinExistence type="predicted"/>
<dbReference type="Gene3D" id="3.40.50.2000">
    <property type="entry name" value="Glycogen Phosphorylase B"/>
    <property type="match status" value="2"/>
</dbReference>
<dbReference type="STRING" id="390241.SAMN04488023_10769"/>
<dbReference type="PANTHER" id="PTHR45947">
    <property type="entry name" value="SULFOQUINOVOSYL TRANSFERASE SQD2"/>
    <property type="match status" value="1"/>
</dbReference>
<feature type="domain" description="Glycosyl transferase family 1" evidence="1">
    <location>
        <begin position="168"/>
        <end position="309"/>
    </location>
</feature>
<reference evidence="3 4" key="1">
    <citation type="submission" date="2016-10" db="EMBL/GenBank/DDBJ databases">
        <authorList>
            <person name="de Groot N.N."/>
        </authorList>
    </citation>
    <scope>NUCLEOTIDE SEQUENCE [LARGE SCALE GENOMIC DNA]</scope>
    <source>
        <strain evidence="3 4">DSM 18610</strain>
    </source>
</reference>
<keyword evidence="4" id="KW-1185">Reference proteome</keyword>
<dbReference type="InterPro" id="IPR028098">
    <property type="entry name" value="Glyco_trans_4-like_N"/>
</dbReference>
<sequence>MQDKLRIAIVADPYIPIPPTGYGGIERIIDFLINHLLEEGHEVILVAHHDSTAPVPIIPFSDQGSKLKHIYNTITISKLRKFKPDIIHNFGRLAYLLPFLRSSTPKIMSYQREPTLAQIKKAVSLSKKNTLSFTGCSNYISNQIKPIADVVTIYNGFPIKTYNPNFEVDEDAPLVFLGRLEHIKGVHVAIEVALKSNKKLIIAGNIPDGELKYFKDHIEPQLSEKIQYVGSVNDQQKNNLLRNASALLMPILWNEPFGIVMVEAMACGTPVIGLKRGSVPEVIQENITGFICNTAEEMVNQVDRIKSLPRAKVYQTALQQFNSKQIVDQYINLYLKKLHQPTC</sequence>